<dbReference type="EMBL" id="NMUH01000148">
    <property type="protein sequence ID" value="MQL72973.1"/>
    <property type="molecule type" value="Genomic_DNA"/>
</dbReference>
<protein>
    <submittedName>
        <fullName evidence="1">Uncharacterized protein</fullName>
    </submittedName>
</protein>
<evidence type="ECO:0000313" key="2">
    <source>
        <dbReference type="Proteomes" id="UP000652761"/>
    </source>
</evidence>
<feature type="non-terminal residue" evidence="1">
    <location>
        <position position="1"/>
    </location>
</feature>
<comment type="caution">
    <text evidence="1">The sequence shown here is derived from an EMBL/GenBank/DDBJ whole genome shotgun (WGS) entry which is preliminary data.</text>
</comment>
<dbReference type="AlphaFoldDB" id="A0A843TU66"/>
<gene>
    <name evidence="1" type="ORF">Taro_005326</name>
</gene>
<sequence>MWTFMVAVAFGGRGVDANLRILQVIGSPESRFFTWFSFSLAPASCLRVPKASNRVSAGKELKNLASTSLVAKLISQDIDDQIPCRLLPFLVCSVLGEFPTEPVTSEAHPYPHRKFLEWLIEEIGVVEEMIRRKVPSIMCVVVVEAVVRPCELVVWKHKMWTFMVAVAFGGRGVDANLRILQVIGSPESRFFTWFSFSLAPASCPRVPKASNRVSAGKELKNLASTSLVAKLISQDIDGQIPCRLLP</sequence>
<reference evidence="1" key="1">
    <citation type="submission" date="2017-07" db="EMBL/GenBank/DDBJ databases">
        <title>Taro Niue Genome Assembly and Annotation.</title>
        <authorList>
            <person name="Atibalentja N."/>
            <person name="Keating K."/>
            <person name="Fields C.J."/>
        </authorList>
    </citation>
    <scope>NUCLEOTIDE SEQUENCE</scope>
    <source>
        <strain evidence="1">Niue_2</strain>
        <tissue evidence="1">Leaf</tissue>
    </source>
</reference>
<organism evidence="1 2">
    <name type="scientific">Colocasia esculenta</name>
    <name type="common">Wild taro</name>
    <name type="synonym">Arum esculentum</name>
    <dbReference type="NCBI Taxonomy" id="4460"/>
    <lineage>
        <taxon>Eukaryota</taxon>
        <taxon>Viridiplantae</taxon>
        <taxon>Streptophyta</taxon>
        <taxon>Embryophyta</taxon>
        <taxon>Tracheophyta</taxon>
        <taxon>Spermatophyta</taxon>
        <taxon>Magnoliopsida</taxon>
        <taxon>Liliopsida</taxon>
        <taxon>Araceae</taxon>
        <taxon>Aroideae</taxon>
        <taxon>Colocasieae</taxon>
        <taxon>Colocasia</taxon>
    </lineage>
</organism>
<dbReference type="Proteomes" id="UP000652761">
    <property type="component" value="Unassembled WGS sequence"/>
</dbReference>
<proteinExistence type="predicted"/>
<evidence type="ECO:0000313" key="1">
    <source>
        <dbReference type="EMBL" id="MQL72973.1"/>
    </source>
</evidence>
<name>A0A843TU66_COLES</name>
<keyword evidence="2" id="KW-1185">Reference proteome</keyword>
<accession>A0A843TU66</accession>